<evidence type="ECO:0000256" key="1">
    <source>
        <dbReference type="SAM" id="Phobius"/>
    </source>
</evidence>
<accession>A0A7V9Z1Z8</accession>
<name>A0A7V9Z1Z8_9BACL</name>
<dbReference type="Pfam" id="PF25842">
    <property type="entry name" value="NfeD_TM"/>
    <property type="match status" value="1"/>
</dbReference>
<feature type="transmembrane region" description="Helical" evidence="1">
    <location>
        <begin position="9"/>
        <end position="27"/>
    </location>
</feature>
<comment type="caution">
    <text evidence="3">The sequence shown here is derived from an EMBL/GenBank/DDBJ whole genome shotgun (WGS) entry which is preliminary data.</text>
</comment>
<keyword evidence="1" id="KW-0472">Membrane</keyword>
<protein>
    <submittedName>
        <fullName evidence="3">Membrane protein implicated in regulation of membrane protease activity</fullName>
    </submittedName>
</protein>
<feature type="transmembrane region" description="Helical" evidence="1">
    <location>
        <begin position="71"/>
        <end position="94"/>
    </location>
</feature>
<gene>
    <name evidence="3" type="ORF">HNQ85_002798</name>
</gene>
<dbReference type="EMBL" id="JACDUU010000007">
    <property type="protein sequence ID" value="MBA2872487.1"/>
    <property type="molecule type" value="Genomic_DNA"/>
</dbReference>
<dbReference type="AlphaFoldDB" id="A0A7V9Z1Z8"/>
<keyword evidence="3" id="KW-0378">Hydrolase</keyword>
<evidence type="ECO:0000313" key="4">
    <source>
        <dbReference type="Proteomes" id="UP000580891"/>
    </source>
</evidence>
<dbReference type="Proteomes" id="UP000580891">
    <property type="component" value="Unassembled WGS sequence"/>
</dbReference>
<dbReference type="Gene3D" id="2.40.50.140">
    <property type="entry name" value="Nucleic acid-binding proteins"/>
    <property type="match status" value="1"/>
</dbReference>
<organism evidence="3 4">
    <name type="scientific">[Anoxybacillus] calidus</name>
    <dbReference type="NCBI Taxonomy" id="575178"/>
    <lineage>
        <taxon>Bacteria</taxon>
        <taxon>Bacillati</taxon>
        <taxon>Bacillota</taxon>
        <taxon>Bacilli</taxon>
        <taxon>Bacillales</taxon>
        <taxon>Anoxybacillaceae</taxon>
        <taxon>Paranoxybacillus</taxon>
    </lineage>
</organism>
<dbReference type="RefSeq" id="WP_181538255.1">
    <property type="nucleotide sequence ID" value="NZ_JACDUU010000007.1"/>
</dbReference>
<reference evidence="3 4" key="1">
    <citation type="submission" date="2020-07" db="EMBL/GenBank/DDBJ databases">
        <title>Genomic Encyclopedia of Type Strains, Phase IV (KMG-IV): sequencing the most valuable type-strain genomes for metagenomic binning, comparative biology and taxonomic classification.</title>
        <authorList>
            <person name="Goeker M."/>
        </authorList>
    </citation>
    <scope>NUCLEOTIDE SEQUENCE [LARGE SCALE GENOMIC DNA]</scope>
    <source>
        <strain evidence="3 4">DSM 25220</strain>
    </source>
</reference>
<dbReference type="InterPro" id="IPR012340">
    <property type="entry name" value="NA-bd_OB-fold"/>
</dbReference>
<dbReference type="InterPro" id="IPR058653">
    <property type="entry name" value="NfeD2_TM"/>
</dbReference>
<keyword evidence="1" id="KW-1133">Transmembrane helix</keyword>
<sequence>MFGYPLETIYLFMLIVSGSVTLIYIVLSDVLDGIFDFPDFTFLSPQLILSFLTVFSASGFLFRKYTEFSDVLISLTSVGIGLIIVIILHFFVFIPLKSAETSLNYSEADLEGRIAKVIVTLPKDGFGEILIQSKSGAISKPAQSIQNEEIPSGKEVVIVEMTKGFAKVAKYNPYDFEFDYKGE</sequence>
<dbReference type="GO" id="GO:0006508">
    <property type="term" value="P:proteolysis"/>
    <property type="evidence" value="ECO:0007669"/>
    <property type="project" value="UniProtKB-KW"/>
</dbReference>
<feature type="transmembrane region" description="Helical" evidence="1">
    <location>
        <begin position="42"/>
        <end position="62"/>
    </location>
</feature>
<keyword evidence="4" id="KW-1185">Reference proteome</keyword>
<evidence type="ECO:0000259" key="2">
    <source>
        <dbReference type="Pfam" id="PF25842"/>
    </source>
</evidence>
<keyword evidence="3" id="KW-0645">Protease</keyword>
<dbReference type="GO" id="GO:0008233">
    <property type="term" value="F:peptidase activity"/>
    <property type="evidence" value="ECO:0007669"/>
    <property type="project" value="UniProtKB-KW"/>
</dbReference>
<proteinExistence type="predicted"/>
<keyword evidence="1" id="KW-0812">Transmembrane</keyword>
<feature type="domain" description="Membrane protein NfeD2 N-terminal transmembrane" evidence="2">
    <location>
        <begin position="3"/>
        <end position="100"/>
    </location>
</feature>
<evidence type="ECO:0000313" key="3">
    <source>
        <dbReference type="EMBL" id="MBA2872487.1"/>
    </source>
</evidence>